<gene>
    <name evidence="2" type="ORF">Q2100_30805</name>
</gene>
<dbReference type="Proteomes" id="UP001168823">
    <property type="component" value="Unassembled WGS sequence"/>
</dbReference>
<feature type="region of interest" description="Disordered" evidence="1">
    <location>
        <begin position="1"/>
        <end position="104"/>
    </location>
</feature>
<proteinExistence type="predicted"/>
<sequence length="104" mass="9573">PLAGGSGPSTGAGLVRAASLPGLGGTPPQTPLISNLLGTSGQAPVGAGAPGAGGPGLAPVAPGSGMGPMGAGHGNKGGGSTTRTALTAPAPLIQDLNEDEDDDW</sequence>
<feature type="non-terminal residue" evidence="2">
    <location>
        <position position="1"/>
    </location>
</feature>
<accession>A0ABT8UQV1</accession>
<dbReference type="EMBL" id="JAUMSQ010000483">
    <property type="protein sequence ID" value="MDO3640171.1"/>
    <property type="molecule type" value="Genomic_DNA"/>
</dbReference>
<comment type="caution">
    <text evidence="2">The sequence shown here is derived from an EMBL/GenBank/DDBJ whole genome shotgun (WGS) entry which is preliminary data.</text>
</comment>
<feature type="compositionally biased region" description="Gly residues" evidence="1">
    <location>
        <begin position="64"/>
        <end position="80"/>
    </location>
</feature>
<feature type="compositionally biased region" description="Gly residues" evidence="1">
    <location>
        <begin position="1"/>
        <end position="10"/>
    </location>
</feature>
<name>A0ABT8UQV1_9MYCO</name>
<evidence type="ECO:0000313" key="2">
    <source>
        <dbReference type="EMBL" id="MDO3640171.1"/>
    </source>
</evidence>
<reference evidence="2" key="1">
    <citation type="submission" date="2023-07" db="EMBL/GenBank/DDBJ databases">
        <title>Mycolicibacterium sp. nov., a novel bacterial species.</title>
        <authorList>
            <person name="Cao Y."/>
        </authorList>
    </citation>
    <scope>NUCLEOTIDE SEQUENCE</scope>
    <source>
        <strain evidence="2">KC 300</strain>
    </source>
</reference>
<evidence type="ECO:0000256" key="1">
    <source>
        <dbReference type="SAM" id="MobiDB-lite"/>
    </source>
</evidence>
<evidence type="ECO:0000313" key="3">
    <source>
        <dbReference type="Proteomes" id="UP001168823"/>
    </source>
</evidence>
<keyword evidence="3" id="KW-1185">Reference proteome</keyword>
<protein>
    <submittedName>
        <fullName evidence="2">PPE family protein</fullName>
    </submittedName>
</protein>
<organism evidence="2 3">
    <name type="scientific">Mycolicibacterium arseniciresistens</name>
    <dbReference type="NCBI Taxonomy" id="3062257"/>
    <lineage>
        <taxon>Bacteria</taxon>
        <taxon>Bacillati</taxon>
        <taxon>Actinomycetota</taxon>
        <taxon>Actinomycetes</taxon>
        <taxon>Mycobacteriales</taxon>
        <taxon>Mycobacteriaceae</taxon>
        <taxon>Mycolicibacterium</taxon>
    </lineage>
</organism>
<feature type="compositionally biased region" description="Low complexity" evidence="1">
    <location>
        <begin position="81"/>
        <end position="92"/>
    </location>
</feature>